<dbReference type="Proteomes" id="UP000572268">
    <property type="component" value="Unassembled WGS sequence"/>
</dbReference>
<evidence type="ECO:0000256" key="1">
    <source>
        <dbReference type="SAM" id="MobiDB-lite"/>
    </source>
</evidence>
<protein>
    <submittedName>
        <fullName evidence="2">Uncharacterized protein</fullName>
    </submittedName>
</protein>
<evidence type="ECO:0000313" key="2">
    <source>
        <dbReference type="EMBL" id="KAF4657414.1"/>
    </source>
</evidence>
<comment type="caution">
    <text evidence="2">The sequence shown here is derived from an EMBL/GenBank/DDBJ whole genome shotgun (WGS) entry which is preliminary data.</text>
</comment>
<reference evidence="2 3" key="1">
    <citation type="submission" date="2020-04" db="EMBL/GenBank/DDBJ databases">
        <title>Perkinsus olseni comparative genomics.</title>
        <authorList>
            <person name="Bogema D.R."/>
        </authorList>
    </citation>
    <scope>NUCLEOTIDE SEQUENCE [LARGE SCALE GENOMIC DNA]</scope>
    <source>
        <strain evidence="2">ATCC PRA-31</strain>
    </source>
</reference>
<accession>A0A7J6LDW1</accession>
<dbReference type="InterPro" id="IPR047801">
    <property type="entry name" value="Peptidase_C45"/>
</dbReference>
<dbReference type="Gene3D" id="1.10.10.2120">
    <property type="match status" value="1"/>
</dbReference>
<sequence length="751" mass="83231">MTGSTPLLQHMSPYKASPKWTIKGEGCVEAQKRLDRHANDAPGPGKYDVIGKVDQTSKFKCIARPCSFGSASRFADDRKRPISAPATGRDKSEVEPGPGAYYPPSDFSSKPYDSQVSISFGTGGRLFPKCMERLARNAPGPGIYESWIWWLPAAYFRTRSLRNNQGSATMTEKAIAVAGRHDWYYDKDIIATRGKPGPGAYNLDLKPDEPCMKFGTSKRPPIYRISSKGQPGPGAYDVKSTLAGLEYSFTGSSKYGGALFTPNDSVSSIMTSIVDVKPRFVLSNLWAPAQSILYCMLIIALLSTMVVPGWGSIAIPAVHVAYMDDVRGHFHFGYQVGYALRDHIQAAIKIDTALMELVGWHRISDEAQEWLRLYSSSARKAYPRIHAEMRGLSRGTGLPMDTVLLANHRNEMKLLMARSNQSVAEKWVERGCTDVHWRRDGWVGWAHNEDYDWPMSHRPGYIIYATVYDPIEAKVRQRWAAYTYPLGLSGLAVSVNSDGIVSTVNALYPTDLIVSCPVSCNQHWGRQLWGGSSVRRPQLGDHRLSTGHGYNFANYREGHQAVLYVETAPGGQLAFRNLTREGGGRPTVHTNSYIFLKGIAEDPGPSSSHRLTRFHQLAGDVEWPADLLKVMPSTIPRRAPLLAAQILSDSGDAEWPIFRDRESAVLQKDSGTTDFTAFITLSGEFPRIQIWTDRPWNSTSRTFSRATTHIPLGKGSWLRDSGVDKDLGFGPRTSDYHDDSGVSSGSYVLMS</sequence>
<dbReference type="Pfam" id="PF07004">
    <property type="entry name" value="SHIPPO-rpt"/>
    <property type="match status" value="4"/>
</dbReference>
<proteinExistence type="predicted"/>
<dbReference type="InterPro" id="IPR010736">
    <property type="entry name" value="SHIPPO-rpt"/>
</dbReference>
<gene>
    <name evidence="2" type="ORF">FOL46_007427</name>
</gene>
<organism evidence="2 3">
    <name type="scientific">Perkinsus olseni</name>
    <name type="common">Perkinsus atlanticus</name>
    <dbReference type="NCBI Taxonomy" id="32597"/>
    <lineage>
        <taxon>Eukaryota</taxon>
        <taxon>Sar</taxon>
        <taxon>Alveolata</taxon>
        <taxon>Perkinsozoa</taxon>
        <taxon>Perkinsea</taxon>
        <taxon>Perkinsida</taxon>
        <taxon>Perkinsidae</taxon>
        <taxon>Perkinsus</taxon>
    </lineage>
</organism>
<dbReference type="PANTHER" id="PTHR34180:SF1">
    <property type="entry name" value="BETA-ALANYL-DOPAMINE_CARCININE HYDROLASE"/>
    <property type="match status" value="1"/>
</dbReference>
<dbReference type="AlphaFoldDB" id="A0A7J6LDW1"/>
<feature type="region of interest" description="Disordered" evidence="1">
    <location>
        <begin position="77"/>
        <end position="106"/>
    </location>
</feature>
<evidence type="ECO:0000313" key="3">
    <source>
        <dbReference type="Proteomes" id="UP000572268"/>
    </source>
</evidence>
<dbReference type="EMBL" id="JABANN010000523">
    <property type="protein sequence ID" value="KAF4657414.1"/>
    <property type="molecule type" value="Genomic_DNA"/>
</dbReference>
<name>A0A7J6LDW1_PEROL</name>
<dbReference type="PANTHER" id="PTHR34180">
    <property type="entry name" value="PEPTIDASE C45"/>
    <property type="match status" value="1"/>
</dbReference>
<dbReference type="Gene3D" id="3.60.60.10">
    <property type="entry name" value="Penicillin V Acylase, Chain A"/>
    <property type="match status" value="1"/>
</dbReference>